<dbReference type="PANTHER" id="PTHR42678:SF2">
    <property type="entry name" value="AMIDASE FAMILY PROTEIN (AFU_ORTHOLOGUE AFUA_6G14410)"/>
    <property type="match status" value="1"/>
</dbReference>
<sequence length="471" mass="50614">MTEPYLLTASEAGALMKKGDLTVENYAKSLLSRIQKRDAQVKAWAYLDPPFVLEQARNLDQIPAEKRGPLHGIAIGVKDVILTKDMPTKLNSPIYASSTPSTIDAAPIITLRAAGALILGKTTTTEFAAVTTGPCTTNPHDRTRTPGGSSSGSGAAVADFQVPIALGTQTGGSTIRPGSFNGIFAWKPTWGAVSREGLAQYSVTCDTVGFYARTVGDLEMLGRVLRVEDDEGVPERGGGGLRFVGRMFGGRREGGVEDDEGVPERGFEIQGRRIAFCRTHVWGKAGGGTRSAWEGAKRMLVSRGAEVEEIELPSGFERVSGWHADVLAGEGRTSFLGNYLLAKEKMHPMLHGHVNNTTKLTRKAQLEAYDGCARLRPVWDDLASKYDAVLTPSVVDEAPVGTESTGDASFCSIWTILHVPCLNIPGFEGQNGMPIGLTLVGPRYTDEHVLWAGKAIGEVFREEGGWRSKVV</sequence>
<evidence type="ECO:0000313" key="3">
    <source>
        <dbReference type="EMBL" id="CAG8960600.1"/>
    </source>
</evidence>
<organism evidence="3 4">
    <name type="scientific">Hymenoscyphus fraxineus</name>
    <dbReference type="NCBI Taxonomy" id="746836"/>
    <lineage>
        <taxon>Eukaryota</taxon>
        <taxon>Fungi</taxon>
        <taxon>Dikarya</taxon>
        <taxon>Ascomycota</taxon>
        <taxon>Pezizomycotina</taxon>
        <taxon>Leotiomycetes</taxon>
        <taxon>Helotiales</taxon>
        <taxon>Helotiaceae</taxon>
        <taxon>Hymenoscyphus</taxon>
    </lineage>
</organism>
<feature type="region of interest" description="Disordered" evidence="1">
    <location>
        <begin position="131"/>
        <end position="154"/>
    </location>
</feature>
<dbReference type="SUPFAM" id="SSF75304">
    <property type="entry name" value="Amidase signature (AS) enzymes"/>
    <property type="match status" value="1"/>
</dbReference>
<dbReference type="Pfam" id="PF01425">
    <property type="entry name" value="Amidase"/>
    <property type="match status" value="1"/>
</dbReference>
<dbReference type="PANTHER" id="PTHR42678">
    <property type="entry name" value="AMIDASE"/>
    <property type="match status" value="1"/>
</dbReference>
<evidence type="ECO:0000256" key="1">
    <source>
        <dbReference type="SAM" id="MobiDB-lite"/>
    </source>
</evidence>
<reference evidence="3" key="1">
    <citation type="submission" date="2021-07" db="EMBL/GenBank/DDBJ databases">
        <authorList>
            <person name="Durling M."/>
        </authorList>
    </citation>
    <scope>NUCLEOTIDE SEQUENCE</scope>
</reference>
<dbReference type="InterPro" id="IPR036928">
    <property type="entry name" value="AS_sf"/>
</dbReference>
<protein>
    <recommendedName>
        <fullName evidence="2">Amidase domain-containing protein</fullName>
    </recommendedName>
</protein>
<evidence type="ECO:0000259" key="2">
    <source>
        <dbReference type="Pfam" id="PF01425"/>
    </source>
</evidence>
<dbReference type="OrthoDB" id="6428749at2759"/>
<dbReference type="EMBL" id="CAJVRL010000100">
    <property type="protein sequence ID" value="CAG8960600.1"/>
    <property type="molecule type" value="Genomic_DNA"/>
</dbReference>
<dbReference type="Gene3D" id="3.90.1300.10">
    <property type="entry name" value="Amidase signature (AS) domain"/>
    <property type="match status" value="1"/>
</dbReference>
<gene>
    <name evidence="3" type="ORF">HYFRA_00013424</name>
</gene>
<proteinExistence type="predicted"/>
<evidence type="ECO:0000313" key="4">
    <source>
        <dbReference type="Proteomes" id="UP000696280"/>
    </source>
</evidence>
<name>A0A9N9LAE7_9HELO</name>
<accession>A0A9N9LAE7</accession>
<dbReference type="Proteomes" id="UP000696280">
    <property type="component" value="Unassembled WGS sequence"/>
</dbReference>
<comment type="caution">
    <text evidence="3">The sequence shown here is derived from an EMBL/GenBank/DDBJ whole genome shotgun (WGS) entry which is preliminary data.</text>
</comment>
<keyword evidence="4" id="KW-1185">Reference proteome</keyword>
<feature type="domain" description="Amidase" evidence="2">
    <location>
        <begin position="28"/>
        <end position="450"/>
    </location>
</feature>
<dbReference type="AlphaFoldDB" id="A0A9N9LAE7"/>
<dbReference type="InterPro" id="IPR023631">
    <property type="entry name" value="Amidase_dom"/>
</dbReference>